<feature type="domain" description="BING4 C-terminal" evidence="8">
    <location>
        <begin position="379"/>
        <end position="457"/>
    </location>
</feature>
<dbReference type="PROSITE" id="PS50082">
    <property type="entry name" value="WD_REPEATS_2"/>
    <property type="match status" value="1"/>
</dbReference>
<dbReference type="SMART" id="SM00320">
    <property type="entry name" value="WD40"/>
    <property type="match status" value="4"/>
</dbReference>
<dbReference type="InterPro" id="IPR012952">
    <property type="entry name" value="BING4_C_dom"/>
</dbReference>
<accession>A0A433SPE6</accession>
<evidence type="ECO:0000256" key="7">
    <source>
        <dbReference type="SAM" id="MobiDB-lite"/>
    </source>
</evidence>
<dbReference type="OrthoDB" id="10251154at2759"/>
<dbReference type="STRING" id="188477.A0A433SPE6"/>
<comment type="caution">
    <text evidence="9">The sequence shown here is derived from an EMBL/GenBank/DDBJ whole genome shotgun (WGS) entry which is preliminary data.</text>
</comment>
<evidence type="ECO:0000256" key="2">
    <source>
        <dbReference type="ARBA" id="ARBA00022552"/>
    </source>
</evidence>
<dbReference type="Gene3D" id="2.130.10.10">
    <property type="entry name" value="YVTN repeat-like/Quinoprotein amine dehydrogenase"/>
    <property type="match status" value="1"/>
</dbReference>
<keyword evidence="4" id="KW-0677">Repeat</keyword>
<dbReference type="InterPro" id="IPR040315">
    <property type="entry name" value="WDR46/Utp7"/>
</dbReference>
<keyword evidence="5" id="KW-0539">Nucleus</keyword>
<evidence type="ECO:0000313" key="9">
    <source>
        <dbReference type="EMBL" id="RUS71102.1"/>
    </source>
</evidence>
<evidence type="ECO:0000313" key="10">
    <source>
        <dbReference type="Proteomes" id="UP000271974"/>
    </source>
</evidence>
<dbReference type="Proteomes" id="UP000271974">
    <property type="component" value="Unassembled WGS sequence"/>
</dbReference>
<dbReference type="InterPro" id="IPR015943">
    <property type="entry name" value="WD40/YVTN_repeat-like_dom_sf"/>
</dbReference>
<sequence length="556" mass="63191">MTSLTSSSEKKSEKANIRYFFPKDPDKGGAKFSFIRRKKDVIEEVPVDERKLKKWRSGEASRGYARTKFHSQKIRAREKVFETVAEKAARAELLCAEEEGALEGEKTYQITQNDIRSTADEATQQKIFDLRLDQFGPYRLDYTRNGRHLVIGGAKGHVAAFDWQTKSLHCEINVMETVADVKWLHQETMFAVAQKKNVFIYDNQGIELHCLKHLDLALRLEFLPYHFLLVSASAKGYLSYLDVSMGKEVSGICTKQGRLDILTVNPQSAIVHLGHPNGTVSLWTPNMKEPAAKILCHASSLRDVAVDFSGNYMATTGMDRRLKIFDLRTYKELSRFQYNKRQCPGTLDFSQKGILAVSRDNVVELYQDMTNQAYRPERPYLYHRCDKLVQDVMFCPYEDVLGIGHGWGFSSIVVPGAGEANFDALEANPFQSKSQRKQTEVRMLLDKVQPEMITLGSGIGEVDLKTAEELQEERNKTKFLKPSKIDFTPRHKMKGGSKAGKIEQRKKGVQEQHLRSAVRDIVRTKQVEGRLNQRNKSRPGLTDGSSSLQRLKKKSA</sequence>
<name>A0A433SPE6_ELYCH</name>
<feature type="region of interest" description="Disordered" evidence="7">
    <location>
        <begin position="487"/>
        <end position="556"/>
    </location>
</feature>
<evidence type="ECO:0000256" key="1">
    <source>
        <dbReference type="ARBA" id="ARBA00004604"/>
    </source>
</evidence>
<dbReference type="PANTHER" id="PTHR14085:SF3">
    <property type="entry name" value="WD REPEAT-CONTAINING PROTEIN 46"/>
    <property type="match status" value="1"/>
</dbReference>
<keyword evidence="3 6" id="KW-0853">WD repeat</keyword>
<keyword evidence="2" id="KW-0698">rRNA processing</keyword>
<feature type="compositionally biased region" description="Basic and acidic residues" evidence="7">
    <location>
        <begin position="500"/>
        <end position="528"/>
    </location>
</feature>
<gene>
    <name evidence="9" type="ORF">EGW08_021135</name>
</gene>
<dbReference type="SUPFAM" id="SSF50978">
    <property type="entry name" value="WD40 repeat-like"/>
    <property type="match status" value="1"/>
</dbReference>
<dbReference type="GO" id="GO:0032040">
    <property type="term" value="C:small-subunit processome"/>
    <property type="evidence" value="ECO:0007669"/>
    <property type="project" value="TreeGrafter"/>
</dbReference>
<dbReference type="FunFam" id="2.130.10.10:FF:000378">
    <property type="entry name" value="U3 small nucleolar RNA-associated protein 7"/>
    <property type="match status" value="1"/>
</dbReference>
<evidence type="ECO:0000256" key="3">
    <source>
        <dbReference type="ARBA" id="ARBA00022574"/>
    </source>
</evidence>
<reference evidence="9 10" key="1">
    <citation type="submission" date="2019-01" db="EMBL/GenBank/DDBJ databases">
        <title>A draft genome assembly of the solar-powered sea slug Elysia chlorotica.</title>
        <authorList>
            <person name="Cai H."/>
            <person name="Li Q."/>
            <person name="Fang X."/>
            <person name="Li J."/>
            <person name="Curtis N.E."/>
            <person name="Altenburger A."/>
            <person name="Shibata T."/>
            <person name="Feng M."/>
            <person name="Maeda T."/>
            <person name="Schwartz J.A."/>
            <person name="Shigenobu S."/>
            <person name="Lundholm N."/>
            <person name="Nishiyama T."/>
            <person name="Yang H."/>
            <person name="Hasebe M."/>
            <person name="Li S."/>
            <person name="Pierce S.K."/>
            <person name="Wang J."/>
        </authorList>
    </citation>
    <scope>NUCLEOTIDE SEQUENCE [LARGE SCALE GENOMIC DNA]</scope>
    <source>
        <strain evidence="9">EC2010</strain>
        <tissue evidence="9">Whole organism of an adult</tissue>
    </source>
</reference>
<feature type="repeat" description="WD" evidence="6">
    <location>
        <begin position="294"/>
        <end position="335"/>
    </location>
</feature>
<evidence type="ECO:0000256" key="5">
    <source>
        <dbReference type="ARBA" id="ARBA00023242"/>
    </source>
</evidence>
<evidence type="ECO:0000256" key="6">
    <source>
        <dbReference type="PROSITE-ProRule" id="PRU00221"/>
    </source>
</evidence>
<evidence type="ECO:0000256" key="4">
    <source>
        <dbReference type="ARBA" id="ARBA00022737"/>
    </source>
</evidence>
<proteinExistence type="predicted"/>
<comment type="subcellular location">
    <subcellularLocation>
        <location evidence="1">Nucleus</location>
        <location evidence="1">Nucleolus</location>
    </subcellularLocation>
</comment>
<dbReference type="GO" id="GO:0030686">
    <property type="term" value="C:90S preribosome"/>
    <property type="evidence" value="ECO:0007669"/>
    <property type="project" value="TreeGrafter"/>
</dbReference>
<dbReference type="InterPro" id="IPR036322">
    <property type="entry name" value="WD40_repeat_dom_sf"/>
</dbReference>
<dbReference type="EMBL" id="RQTK01001273">
    <property type="protein sequence ID" value="RUS71102.1"/>
    <property type="molecule type" value="Genomic_DNA"/>
</dbReference>
<keyword evidence="10" id="KW-1185">Reference proteome</keyword>
<dbReference type="PANTHER" id="PTHR14085">
    <property type="entry name" value="WD-REPEAT PROTEIN BING4"/>
    <property type="match status" value="1"/>
</dbReference>
<dbReference type="AlphaFoldDB" id="A0A433SPE6"/>
<organism evidence="9 10">
    <name type="scientific">Elysia chlorotica</name>
    <name type="common">Eastern emerald elysia</name>
    <name type="synonym">Sea slug</name>
    <dbReference type="NCBI Taxonomy" id="188477"/>
    <lineage>
        <taxon>Eukaryota</taxon>
        <taxon>Metazoa</taxon>
        <taxon>Spiralia</taxon>
        <taxon>Lophotrochozoa</taxon>
        <taxon>Mollusca</taxon>
        <taxon>Gastropoda</taxon>
        <taxon>Heterobranchia</taxon>
        <taxon>Euthyneura</taxon>
        <taxon>Panpulmonata</taxon>
        <taxon>Sacoglossa</taxon>
        <taxon>Placobranchoidea</taxon>
        <taxon>Plakobranchidae</taxon>
        <taxon>Elysia</taxon>
    </lineage>
</organism>
<protein>
    <recommendedName>
        <fullName evidence="8">BING4 C-terminal domain-containing protein</fullName>
    </recommendedName>
</protein>
<dbReference type="InterPro" id="IPR001680">
    <property type="entry name" value="WD40_rpt"/>
</dbReference>
<dbReference type="SMART" id="SM01033">
    <property type="entry name" value="BING4CT"/>
    <property type="match status" value="1"/>
</dbReference>
<dbReference type="Pfam" id="PF08149">
    <property type="entry name" value="BING4CT"/>
    <property type="match status" value="1"/>
</dbReference>
<dbReference type="GO" id="GO:0000462">
    <property type="term" value="P:maturation of SSU-rRNA from tricistronic rRNA transcript (SSU-rRNA, 5.8S rRNA, LSU-rRNA)"/>
    <property type="evidence" value="ECO:0007669"/>
    <property type="project" value="TreeGrafter"/>
</dbReference>
<evidence type="ECO:0000259" key="8">
    <source>
        <dbReference type="SMART" id="SM01033"/>
    </source>
</evidence>